<dbReference type="OrthoDB" id="3658635at2"/>
<dbReference type="InterPro" id="IPR010982">
    <property type="entry name" value="Lambda_DNA-bd_dom_sf"/>
</dbReference>
<dbReference type="RefSeq" id="WP_091090934.1">
    <property type="nucleotide sequence ID" value="NZ_FOHX01000016.1"/>
</dbReference>
<dbReference type="STRING" id="568860.SAMN05421811_116170"/>
<protein>
    <submittedName>
        <fullName evidence="1">Transcriptional regulator, contains XRE-family HTH domain</fullName>
    </submittedName>
</protein>
<dbReference type="GO" id="GO:0003677">
    <property type="term" value="F:DNA binding"/>
    <property type="evidence" value="ECO:0007669"/>
    <property type="project" value="InterPro"/>
</dbReference>
<keyword evidence="2" id="KW-1185">Reference proteome</keyword>
<evidence type="ECO:0000313" key="2">
    <source>
        <dbReference type="Proteomes" id="UP000199361"/>
    </source>
</evidence>
<proteinExistence type="predicted"/>
<name>A0A1I0LGK3_9ACTN</name>
<dbReference type="AlphaFoldDB" id="A0A1I0LGK3"/>
<dbReference type="EMBL" id="FOHX01000016">
    <property type="protein sequence ID" value="SEU39193.1"/>
    <property type="molecule type" value="Genomic_DNA"/>
</dbReference>
<gene>
    <name evidence="1" type="ORF">SAMN05421811_116170</name>
</gene>
<dbReference type="InterPro" id="IPR001387">
    <property type="entry name" value="Cro/C1-type_HTH"/>
</dbReference>
<accession>A0A1I0LGK3</accession>
<evidence type="ECO:0000313" key="1">
    <source>
        <dbReference type="EMBL" id="SEU39193.1"/>
    </source>
</evidence>
<sequence length="368" mass="41311">MSGDDSARTALARRLRELRDSHWPDLRVTQAQLREAFGVSVPLISSWESTTTAKIPPLHRLEKYAAFFATRRSLAGDVPRVPSPSELTSDELDQHKKLLAELTRLRQTALRHQVTAEGGGPGGPGDALTTGPWHFPEGEPITIICSQIPEKERARIPFAVPSQGDYIELYKYSDLDSLFELWGHLRAANPHSQVTLRATEDLRSDDLTTHVALLGGVDYNEVTASTLARMSGLPVRQVPDWDGERGPYFEVGDGDDTLRHHPTTVRSGDSVRLLEDVAFFYRGVNPDNRERTLTICNGMYARGVYGAVRALTDARFRDRNATYLRERFGDAESYSILMRVRIEGRVVVTPDWTQESFRLHEWSDARGA</sequence>
<dbReference type="Gene3D" id="1.10.260.40">
    <property type="entry name" value="lambda repressor-like DNA-binding domains"/>
    <property type="match status" value="1"/>
</dbReference>
<organism evidence="1 2">
    <name type="scientific">Nonomuraea wenchangensis</name>
    <dbReference type="NCBI Taxonomy" id="568860"/>
    <lineage>
        <taxon>Bacteria</taxon>
        <taxon>Bacillati</taxon>
        <taxon>Actinomycetota</taxon>
        <taxon>Actinomycetes</taxon>
        <taxon>Streptosporangiales</taxon>
        <taxon>Streptosporangiaceae</taxon>
        <taxon>Nonomuraea</taxon>
    </lineage>
</organism>
<dbReference type="Proteomes" id="UP000199361">
    <property type="component" value="Unassembled WGS sequence"/>
</dbReference>
<dbReference type="CDD" id="cd00093">
    <property type="entry name" value="HTH_XRE"/>
    <property type="match status" value="1"/>
</dbReference>
<reference evidence="1 2" key="1">
    <citation type="submission" date="2016-10" db="EMBL/GenBank/DDBJ databases">
        <authorList>
            <person name="de Groot N.N."/>
        </authorList>
    </citation>
    <scope>NUCLEOTIDE SEQUENCE [LARGE SCALE GENOMIC DNA]</scope>
    <source>
        <strain evidence="1 2">CGMCC 4.5598</strain>
    </source>
</reference>
<dbReference type="SUPFAM" id="SSF47413">
    <property type="entry name" value="lambda repressor-like DNA-binding domains"/>
    <property type="match status" value="1"/>
</dbReference>